<dbReference type="RefSeq" id="WP_055662547.1">
    <property type="nucleotide sequence ID" value="NZ_CYPR01000048.1"/>
</dbReference>
<name>A0A0M7B5V7_9RHOB</name>
<dbReference type="Proteomes" id="UP000049455">
    <property type="component" value="Unassembled WGS sequence"/>
</dbReference>
<dbReference type="PANTHER" id="PTHR37017:SF11">
    <property type="entry name" value="ESTERASE_LIPASE_THIOESTERASE DOMAIN-CONTAINING PROTEIN"/>
    <property type="match status" value="1"/>
</dbReference>
<dbReference type="InterPro" id="IPR029058">
    <property type="entry name" value="AB_hydrolase_fold"/>
</dbReference>
<sequence>MATYVLVHGAWHDGSLLADVAGHLRGDGWDVHTPTVRGNGADAEPGVGLEEAIGSIADYLAGHDLSDVVLAGHSHGGMIISGVYDRMPDRVKRLVYWNAFVPHDGESLIDLVPAHMGAIFRKRAEASEDMRFSPTYPVWRDVFFNDGDGAAAQAAYDRLCPQPYATFADKIALKTPPAAWKVGKSYINSLMDTAMPHSTGWHPNMSERLGMFRLIQMMGGHETCFTDPEGTARALHMAGRD</sequence>
<evidence type="ECO:0000313" key="2">
    <source>
        <dbReference type="EMBL" id="CUH30932.1"/>
    </source>
</evidence>
<protein>
    <submittedName>
        <fullName evidence="2">Alpha/beta hydrolase family protein</fullName>
    </submittedName>
</protein>
<evidence type="ECO:0000313" key="3">
    <source>
        <dbReference type="Proteomes" id="UP000049455"/>
    </source>
</evidence>
<dbReference type="PANTHER" id="PTHR37017">
    <property type="entry name" value="AB HYDROLASE-1 DOMAIN-CONTAINING PROTEIN-RELATED"/>
    <property type="match status" value="1"/>
</dbReference>
<dbReference type="InterPro" id="IPR052897">
    <property type="entry name" value="Sec-Metab_Biosynth_Hydrolase"/>
</dbReference>
<keyword evidence="2" id="KW-0378">Hydrolase</keyword>
<dbReference type="EMBL" id="CYPR01000048">
    <property type="protein sequence ID" value="CUH30932.1"/>
    <property type="molecule type" value="Genomic_DNA"/>
</dbReference>
<gene>
    <name evidence="2" type="ORF">JSE7799_00892</name>
</gene>
<dbReference type="AlphaFoldDB" id="A0A0M7B5V7"/>
<dbReference type="OrthoDB" id="9814966at2"/>
<reference evidence="2 3" key="1">
    <citation type="submission" date="2015-09" db="EMBL/GenBank/DDBJ databases">
        <authorList>
            <person name="Jackson K.R."/>
            <person name="Lunt B.L."/>
            <person name="Fisher J.N.B."/>
            <person name="Gardner A.V."/>
            <person name="Bailey M.E."/>
            <person name="Deus L.M."/>
            <person name="Earl A.S."/>
            <person name="Gibby P.D."/>
            <person name="Hartmann K.A."/>
            <person name="Liu J.E."/>
            <person name="Manci A.M."/>
            <person name="Nielsen D.A."/>
            <person name="Solomon M.B."/>
            <person name="Breakwell D.P."/>
            <person name="Burnett S.H."/>
            <person name="Grose J.H."/>
        </authorList>
    </citation>
    <scope>NUCLEOTIDE SEQUENCE [LARGE SCALE GENOMIC DNA]</scope>
    <source>
        <strain evidence="2 3">CECT 7799</strain>
    </source>
</reference>
<evidence type="ECO:0000259" key="1">
    <source>
        <dbReference type="Pfam" id="PF12697"/>
    </source>
</evidence>
<dbReference type="SUPFAM" id="SSF53474">
    <property type="entry name" value="alpha/beta-Hydrolases"/>
    <property type="match status" value="1"/>
</dbReference>
<accession>A0A0M7B5V7</accession>
<keyword evidence="3" id="KW-1185">Reference proteome</keyword>
<dbReference type="InterPro" id="IPR000073">
    <property type="entry name" value="AB_hydrolase_1"/>
</dbReference>
<feature type="domain" description="AB hydrolase-1" evidence="1">
    <location>
        <begin position="5"/>
        <end position="233"/>
    </location>
</feature>
<dbReference type="Pfam" id="PF12697">
    <property type="entry name" value="Abhydrolase_6"/>
    <property type="match status" value="1"/>
</dbReference>
<organism evidence="2 3">
    <name type="scientific">Jannaschia seosinensis</name>
    <dbReference type="NCBI Taxonomy" id="313367"/>
    <lineage>
        <taxon>Bacteria</taxon>
        <taxon>Pseudomonadati</taxon>
        <taxon>Pseudomonadota</taxon>
        <taxon>Alphaproteobacteria</taxon>
        <taxon>Rhodobacterales</taxon>
        <taxon>Roseobacteraceae</taxon>
        <taxon>Jannaschia</taxon>
    </lineage>
</organism>
<proteinExistence type="predicted"/>
<dbReference type="GO" id="GO:0016787">
    <property type="term" value="F:hydrolase activity"/>
    <property type="evidence" value="ECO:0007669"/>
    <property type="project" value="UniProtKB-KW"/>
</dbReference>
<dbReference type="STRING" id="313367.JSE7799_00892"/>
<dbReference type="Gene3D" id="3.40.50.1820">
    <property type="entry name" value="alpha/beta hydrolase"/>
    <property type="match status" value="1"/>
</dbReference>